<dbReference type="Proteomes" id="UP000789920">
    <property type="component" value="Unassembled WGS sequence"/>
</dbReference>
<feature type="non-terminal residue" evidence="1">
    <location>
        <position position="1"/>
    </location>
</feature>
<keyword evidence="2" id="KW-1185">Reference proteome</keyword>
<gene>
    <name evidence="1" type="ORF">RPERSI_LOCUS27570</name>
</gene>
<proteinExistence type="predicted"/>
<name>A0ACA9S6K0_9GLOM</name>
<comment type="caution">
    <text evidence="1">The sequence shown here is derived from an EMBL/GenBank/DDBJ whole genome shotgun (WGS) entry which is preliminary data.</text>
</comment>
<accession>A0ACA9S6K0</accession>
<reference evidence="1" key="1">
    <citation type="submission" date="2021-06" db="EMBL/GenBank/DDBJ databases">
        <authorList>
            <person name="Kallberg Y."/>
            <person name="Tangrot J."/>
            <person name="Rosling A."/>
        </authorList>
    </citation>
    <scope>NUCLEOTIDE SEQUENCE</scope>
    <source>
        <strain evidence="1">MA461A</strain>
    </source>
</reference>
<organism evidence="1 2">
    <name type="scientific">Racocetra persica</name>
    <dbReference type="NCBI Taxonomy" id="160502"/>
    <lineage>
        <taxon>Eukaryota</taxon>
        <taxon>Fungi</taxon>
        <taxon>Fungi incertae sedis</taxon>
        <taxon>Mucoromycota</taxon>
        <taxon>Glomeromycotina</taxon>
        <taxon>Glomeromycetes</taxon>
        <taxon>Diversisporales</taxon>
        <taxon>Gigasporaceae</taxon>
        <taxon>Racocetra</taxon>
    </lineage>
</organism>
<protein>
    <submittedName>
        <fullName evidence="1">28727_t:CDS:1</fullName>
    </submittedName>
</protein>
<evidence type="ECO:0000313" key="2">
    <source>
        <dbReference type="Proteomes" id="UP000789920"/>
    </source>
</evidence>
<sequence length="82" mass="8677">SSIKGSVISGYVLQPTPSFCVGLASLSFGKEGRRGLEQFTGRASEGLMAISALQTASQLTVRSLRALAGLFGWGEVQNIFIR</sequence>
<dbReference type="EMBL" id="CAJVQC010097733">
    <property type="protein sequence ID" value="CAG8829702.1"/>
    <property type="molecule type" value="Genomic_DNA"/>
</dbReference>
<evidence type="ECO:0000313" key="1">
    <source>
        <dbReference type="EMBL" id="CAG8829702.1"/>
    </source>
</evidence>